<dbReference type="PANTHER" id="PTHR15427">
    <property type="entry name" value="EMILIN ELASTIN MICROFIBRIL INTERFACE-LOCATED PROTEIN ELASTIN MICROFIBRIL INTERFACER"/>
    <property type="match status" value="1"/>
</dbReference>
<dbReference type="Proteomes" id="UP001369086">
    <property type="component" value="Unassembled WGS sequence"/>
</dbReference>
<keyword evidence="2" id="KW-0964">Secreted</keyword>
<protein>
    <submittedName>
        <fullName evidence="8">Complement C1q tumor necrosis factor-related protein 1-like isoform X1</fullName>
    </submittedName>
</protein>
<evidence type="ECO:0000313" key="8">
    <source>
        <dbReference type="EMBL" id="KAK6471527.1"/>
    </source>
</evidence>
<dbReference type="SMART" id="SM00110">
    <property type="entry name" value="C1Q"/>
    <property type="match status" value="1"/>
</dbReference>
<dbReference type="Pfam" id="PF01391">
    <property type="entry name" value="Collagen"/>
    <property type="match status" value="1"/>
</dbReference>
<dbReference type="InterPro" id="IPR001073">
    <property type="entry name" value="C1q_dom"/>
</dbReference>
<dbReference type="SUPFAM" id="SSF49842">
    <property type="entry name" value="TNF-like"/>
    <property type="match status" value="1"/>
</dbReference>
<accession>A0ABR0YFU9</accession>
<proteinExistence type="predicted"/>
<keyword evidence="5" id="KW-0176">Collagen</keyword>
<dbReference type="Pfam" id="PF00386">
    <property type="entry name" value="C1q"/>
    <property type="match status" value="1"/>
</dbReference>
<feature type="domain" description="C1q" evidence="7">
    <location>
        <begin position="151"/>
        <end position="290"/>
    </location>
</feature>
<dbReference type="EMBL" id="JAHFZB010000031">
    <property type="protein sequence ID" value="KAK6471527.1"/>
    <property type="molecule type" value="Genomic_DNA"/>
</dbReference>
<keyword evidence="9" id="KW-1185">Reference proteome</keyword>
<evidence type="ECO:0000256" key="4">
    <source>
        <dbReference type="ARBA" id="ARBA00022729"/>
    </source>
</evidence>
<evidence type="ECO:0000256" key="3">
    <source>
        <dbReference type="ARBA" id="ARBA00022530"/>
    </source>
</evidence>
<keyword evidence="4" id="KW-0732">Signal</keyword>
<evidence type="ECO:0000256" key="5">
    <source>
        <dbReference type="ARBA" id="ARBA00023119"/>
    </source>
</evidence>
<dbReference type="Gene3D" id="2.60.120.40">
    <property type="match status" value="1"/>
</dbReference>
<dbReference type="InterPro" id="IPR008983">
    <property type="entry name" value="Tumour_necrosis_fac-like_dom"/>
</dbReference>
<name>A0ABR0YFU9_HUSHU</name>
<feature type="compositionally biased region" description="Basic and acidic residues" evidence="6">
    <location>
        <begin position="7"/>
        <end position="24"/>
    </location>
</feature>
<dbReference type="PROSITE" id="PS50871">
    <property type="entry name" value="C1Q"/>
    <property type="match status" value="1"/>
</dbReference>
<comment type="caution">
    <text evidence="8">The sequence shown here is derived from an EMBL/GenBank/DDBJ whole genome shotgun (WGS) entry which is preliminary data.</text>
</comment>
<dbReference type="PANTHER" id="PTHR15427:SF52">
    <property type="entry name" value="C1Q DOMAIN-CONTAINING PROTEIN"/>
    <property type="match status" value="1"/>
</dbReference>
<organism evidence="8 9">
    <name type="scientific">Huso huso</name>
    <name type="common">Beluga</name>
    <name type="synonym">Acipenser huso</name>
    <dbReference type="NCBI Taxonomy" id="61971"/>
    <lineage>
        <taxon>Eukaryota</taxon>
        <taxon>Metazoa</taxon>
        <taxon>Chordata</taxon>
        <taxon>Craniata</taxon>
        <taxon>Vertebrata</taxon>
        <taxon>Euteleostomi</taxon>
        <taxon>Actinopterygii</taxon>
        <taxon>Chondrostei</taxon>
        <taxon>Acipenseriformes</taxon>
        <taxon>Acipenseridae</taxon>
        <taxon>Huso</taxon>
    </lineage>
</organism>
<dbReference type="InterPro" id="IPR008160">
    <property type="entry name" value="Collagen"/>
</dbReference>
<evidence type="ECO:0000256" key="1">
    <source>
        <dbReference type="ARBA" id="ARBA00004498"/>
    </source>
</evidence>
<feature type="region of interest" description="Disordered" evidence="6">
    <location>
        <begin position="105"/>
        <end position="150"/>
    </location>
</feature>
<feature type="region of interest" description="Disordered" evidence="6">
    <location>
        <begin position="1"/>
        <end position="24"/>
    </location>
</feature>
<evidence type="ECO:0000313" key="9">
    <source>
        <dbReference type="Proteomes" id="UP001369086"/>
    </source>
</evidence>
<keyword evidence="3" id="KW-0272">Extracellular matrix</keyword>
<comment type="subcellular location">
    <subcellularLocation>
        <location evidence="1">Secreted</location>
        <location evidence="1">Extracellular space</location>
        <location evidence="1">Extracellular matrix</location>
    </subcellularLocation>
</comment>
<reference evidence="8 9" key="1">
    <citation type="submission" date="2021-05" db="EMBL/GenBank/DDBJ databases">
        <authorList>
            <person name="Zahm M."/>
            <person name="Klopp C."/>
            <person name="Cabau C."/>
            <person name="Kuhl H."/>
            <person name="Suciu R."/>
            <person name="Ciorpac M."/>
            <person name="Holostenco D."/>
            <person name="Gessner J."/>
            <person name="Wuertz S."/>
            <person name="Hohne C."/>
            <person name="Stock M."/>
            <person name="Gislard M."/>
            <person name="Lluch J."/>
            <person name="Milhes M."/>
            <person name="Lampietro C."/>
            <person name="Lopez Roques C."/>
            <person name="Donnadieu C."/>
            <person name="Du K."/>
            <person name="Schartl M."/>
            <person name="Guiguen Y."/>
        </authorList>
    </citation>
    <scope>NUCLEOTIDE SEQUENCE [LARGE SCALE GENOMIC DNA]</scope>
    <source>
        <strain evidence="8">Hh-F2</strain>
        <tissue evidence="8">Blood</tissue>
    </source>
</reference>
<feature type="compositionally biased region" description="Basic and acidic residues" evidence="6">
    <location>
        <begin position="108"/>
        <end position="125"/>
    </location>
</feature>
<dbReference type="InterPro" id="IPR050392">
    <property type="entry name" value="Collagen/C1q_domain"/>
</dbReference>
<gene>
    <name evidence="8" type="ORF">HHUSO_G29392</name>
</gene>
<dbReference type="PRINTS" id="PR00007">
    <property type="entry name" value="COMPLEMNTC1Q"/>
</dbReference>
<evidence type="ECO:0000259" key="7">
    <source>
        <dbReference type="PROSITE" id="PS50871"/>
    </source>
</evidence>
<sequence length="290" mass="32691">MFQTSGETKRERKRERERQREREKERVYKLGSQILGGEVMFSLCLPLLLLLPLSQTAPPSDAPPTQHCARCCDHLEYQSSPPEGGDTPSAGKYIVPEIRPYINMTILKGEKGERGERGTPGKSAKDGPPGSQGPPGPKGSKGQTGVPGDACKHEHAAFSVGRKKAFHSAEQHQALVFDTVFVNLHGHFDMFGGRFHCHLPGLYYLNLNLHTWNFKETYVHLMHNDRELVILYAQPSERSIMQSQSVMAQLRDGDQVWVRLYKRERQNAVYSDSNDIYITFNGYLIKPGPD</sequence>
<evidence type="ECO:0000256" key="6">
    <source>
        <dbReference type="SAM" id="MobiDB-lite"/>
    </source>
</evidence>
<evidence type="ECO:0000256" key="2">
    <source>
        <dbReference type="ARBA" id="ARBA00022525"/>
    </source>
</evidence>